<gene>
    <name evidence="2" type="ORF">F511_31179</name>
</gene>
<dbReference type="Proteomes" id="UP000250235">
    <property type="component" value="Unassembled WGS sequence"/>
</dbReference>
<feature type="region of interest" description="Disordered" evidence="1">
    <location>
        <begin position="1"/>
        <end position="47"/>
    </location>
</feature>
<evidence type="ECO:0000313" key="3">
    <source>
        <dbReference type="Proteomes" id="UP000250235"/>
    </source>
</evidence>
<accession>A0A2Z7C720</accession>
<dbReference type="EMBL" id="KV000087">
    <property type="protein sequence ID" value="KZV40420.1"/>
    <property type="molecule type" value="Genomic_DNA"/>
</dbReference>
<feature type="compositionally biased region" description="Polar residues" evidence="1">
    <location>
        <begin position="19"/>
        <end position="29"/>
    </location>
</feature>
<feature type="compositionally biased region" description="Basic and acidic residues" evidence="1">
    <location>
        <begin position="1"/>
        <end position="17"/>
    </location>
</feature>
<sequence length="308" mass="33692">MHENKAKTEGREPKDLKIQLNNDTDQLNESGHDVSNTRRLLPSLTPPPPPPCAAAAVAVFAGKLVSGQLDEEYSFVPISSALLVQPDEGVSDLVVDRIGVTTVIYREEPESETKNREPTTGPPPRVAALAAAQLRVHAAQHHAHRLRMVAEALAMSCTCWPIEERRCLVRVVALRCPRAVATLLADRCVDGRCLARLSHIAARLLRTRPRRCAAIGRRLPLLDARLRRSLAERCGILVAHDARRPHARSCAAVIFRGGGRRPAAAPAMLRRVSGDVVTAGLNSSRIWFGPVPGSPLIFRTGMRCRARF</sequence>
<dbReference type="AlphaFoldDB" id="A0A2Z7C720"/>
<evidence type="ECO:0000313" key="2">
    <source>
        <dbReference type="EMBL" id="KZV40420.1"/>
    </source>
</evidence>
<name>A0A2Z7C720_9LAMI</name>
<protein>
    <submittedName>
        <fullName evidence="2">Uncharacterized protein</fullName>
    </submittedName>
</protein>
<organism evidence="2 3">
    <name type="scientific">Dorcoceras hygrometricum</name>
    <dbReference type="NCBI Taxonomy" id="472368"/>
    <lineage>
        <taxon>Eukaryota</taxon>
        <taxon>Viridiplantae</taxon>
        <taxon>Streptophyta</taxon>
        <taxon>Embryophyta</taxon>
        <taxon>Tracheophyta</taxon>
        <taxon>Spermatophyta</taxon>
        <taxon>Magnoliopsida</taxon>
        <taxon>eudicotyledons</taxon>
        <taxon>Gunneridae</taxon>
        <taxon>Pentapetalae</taxon>
        <taxon>asterids</taxon>
        <taxon>lamiids</taxon>
        <taxon>Lamiales</taxon>
        <taxon>Gesneriaceae</taxon>
        <taxon>Didymocarpoideae</taxon>
        <taxon>Trichosporeae</taxon>
        <taxon>Loxocarpinae</taxon>
        <taxon>Dorcoceras</taxon>
    </lineage>
</organism>
<proteinExistence type="predicted"/>
<reference evidence="2 3" key="1">
    <citation type="journal article" date="2015" name="Proc. Natl. Acad. Sci. U.S.A.">
        <title>The resurrection genome of Boea hygrometrica: A blueprint for survival of dehydration.</title>
        <authorList>
            <person name="Xiao L."/>
            <person name="Yang G."/>
            <person name="Zhang L."/>
            <person name="Yang X."/>
            <person name="Zhao S."/>
            <person name="Ji Z."/>
            <person name="Zhou Q."/>
            <person name="Hu M."/>
            <person name="Wang Y."/>
            <person name="Chen M."/>
            <person name="Xu Y."/>
            <person name="Jin H."/>
            <person name="Xiao X."/>
            <person name="Hu G."/>
            <person name="Bao F."/>
            <person name="Hu Y."/>
            <person name="Wan P."/>
            <person name="Li L."/>
            <person name="Deng X."/>
            <person name="Kuang T."/>
            <person name="Xiang C."/>
            <person name="Zhu J.K."/>
            <person name="Oliver M.J."/>
            <person name="He Y."/>
        </authorList>
    </citation>
    <scope>NUCLEOTIDE SEQUENCE [LARGE SCALE GENOMIC DNA]</scope>
    <source>
        <strain evidence="3">cv. XS01</strain>
    </source>
</reference>
<keyword evidence="3" id="KW-1185">Reference proteome</keyword>
<evidence type="ECO:0000256" key="1">
    <source>
        <dbReference type="SAM" id="MobiDB-lite"/>
    </source>
</evidence>